<reference evidence="1 2" key="1">
    <citation type="submission" date="2019-10" db="EMBL/GenBank/DDBJ databases">
        <authorList>
            <person name="Karimi E."/>
        </authorList>
    </citation>
    <scope>NUCLEOTIDE SEQUENCE [LARGE SCALE GENOMIC DNA]</scope>
    <source>
        <strain evidence="1">Aeromonas sp. 8C</strain>
    </source>
</reference>
<sequence length="70" mass="7786">MARLHYGELQHWSGNELEPGYKAAKCITTLRHHTRGSTARRLCVGAQSTVRAVRHALCVLQSDQECPVVS</sequence>
<proteinExistence type="predicted"/>
<evidence type="ECO:0000313" key="2">
    <source>
        <dbReference type="Proteomes" id="UP000439123"/>
    </source>
</evidence>
<evidence type="ECO:0000313" key="1">
    <source>
        <dbReference type="EMBL" id="VXA87968.1"/>
    </source>
</evidence>
<protein>
    <submittedName>
        <fullName evidence="1">Uncharacterized protein</fullName>
    </submittedName>
</protein>
<organism evidence="1 2">
    <name type="scientific">Aeromonas veronii</name>
    <dbReference type="NCBI Taxonomy" id="654"/>
    <lineage>
        <taxon>Bacteria</taxon>
        <taxon>Pseudomonadati</taxon>
        <taxon>Pseudomonadota</taxon>
        <taxon>Gammaproteobacteria</taxon>
        <taxon>Aeromonadales</taxon>
        <taxon>Aeromonadaceae</taxon>
        <taxon>Aeromonas</taxon>
    </lineage>
</organism>
<dbReference type="Proteomes" id="UP000439123">
    <property type="component" value="Unassembled WGS sequence"/>
</dbReference>
<accession>A0A653LAV9</accession>
<dbReference type="AlphaFoldDB" id="A0A653LAV9"/>
<name>A0A653LAV9_AERVE</name>
<dbReference type="EMBL" id="CABWLC010000018">
    <property type="protein sequence ID" value="VXA87968.1"/>
    <property type="molecule type" value="Genomic_DNA"/>
</dbReference>
<gene>
    <name evidence="1" type="ORF">AERO8C_50457</name>
</gene>